<dbReference type="EMBL" id="CP045143">
    <property type="protein sequence ID" value="QFR22722.1"/>
    <property type="molecule type" value="Genomic_DNA"/>
</dbReference>
<dbReference type="Gene3D" id="1.10.260.40">
    <property type="entry name" value="lambda repressor-like DNA-binding domains"/>
    <property type="match status" value="1"/>
</dbReference>
<evidence type="ECO:0000313" key="5">
    <source>
        <dbReference type="Proteomes" id="UP000326779"/>
    </source>
</evidence>
<protein>
    <submittedName>
        <fullName evidence="4">Helix-turn-helix domain-containing protein</fullName>
    </submittedName>
</protein>
<organism evidence="4 5">
    <name type="scientific">Schleiferilactobacillus harbinensis</name>
    <dbReference type="NCBI Taxonomy" id="304207"/>
    <lineage>
        <taxon>Bacteria</taxon>
        <taxon>Bacillati</taxon>
        <taxon>Bacillota</taxon>
        <taxon>Bacilli</taxon>
        <taxon>Lactobacillales</taxon>
        <taxon>Lactobacillaceae</taxon>
        <taxon>Schleiferilactobacillus</taxon>
    </lineage>
</organism>
<dbReference type="RefSeq" id="WP_152260311.1">
    <property type="nucleotide sequence ID" value="NZ_CP045143.1"/>
</dbReference>
<dbReference type="Proteomes" id="UP000326779">
    <property type="component" value="Chromosome"/>
</dbReference>
<dbReference type="AlphaFoldDB" id="A0A5P8M2J2"/>
<dbReference type="SUPFAM" id="SSF47413">
    <property type="entry name" value="lambda repressor-like DNA-binding domains"/>
    <property type="match status" value="1"/>
</dbReference>
<proteinExistence type="predicted"/>
<keyword evidence="2" id="KW-1133">Transmembrane helix</keyword>
<evidence type="ECO:0000256" key="2">
    <source>
        <dbReference type="SAM" id="Phobius"/>
    </source>
</evidence>
<accession>A0A5P8M2J2</accession>
<dbReference type="Pfam" id="PF01381">
    <property type="entry name" value="HTH_3"/>
    <property type="match status" value="1"/>
</dbReference>
<feature type="transmembrane region" description="Helical" evidence="2">
    <location>
        <begin position="125"/>
        <end position="143"/>
    </location>
</feature>
<dbReference type="SMART" id="SM00530">
    <property type="entry name" value="HTH_XRE"/>
    <property type="match status" value="1"/>
</dbReference>
<reference evidence="4 5" key="1">
    <citation type="submission" date="2019-10" db="EMBL/GenBank/DDBJ databases">
        <title>The completed genome of Lactobacillus harbinensis M1.</title>
        <authorList>
            <person name="Zheng Y."/>
        </authorList>
    </citation>
    <scope>NUCLEOTIDE SEQUENCE [LARGE SCALE GENOMIC DNA]</scope>
    <source>
        <strain evidence="4 5">M1</strain>
    </source>
</reference>
<name>A0A5P8M2J2_9LACO</name>
<dbReference type="CDD" id="cd00093">
    <property type="entry name" value="HTH_XRE"/>
    <property type="match status" value="1"/>
</dbReference>
<dbReference type="PANTHER" id="PTHR46558">
    <property type="entry name" value="TRACRIPTIONAL REGULATORY PROTEIN-RELATED-RELATED"/>
    <property type="match status" value="1"/>
</dbReference>
<evidence type="ECO:0000259" key="3">
    <source>
        <dbReference type="PROSITE" id="PS50943"/>
    </source>
</evidence>
<evidence type="ECO:0000256" key="1">
    <source>
        <dbReference type="ARBA" id="ARBA00023125"/>
    </source>
</evidence>
<dbReference type="KEGG" id="lhb:D1010_04300"/>
<feature type="transmembrane region" description="Helical" evidence="2">
    <location>
        <begin position="155"/>
        <end position="176"/>
    </location>
</feature>
<gene>
    <name evidence="4" type="ORF">D1010_04300</name>
</gene>
<dbReference type="GO" id="GO:0003677">
    <property type="term" value="F:DNA binding"/>
    <property type="evidence" value="ECO:0007669"/>
    <property type="project" value="UniProtKB-KW"/>
</dbReference>
<dbReference type="PROSITE" id="PS50943">
    <property type="entry name" value="HTH_CROC1"/>
    <property type="match status" value="1"/>
</dbReference>
<feature type="domain" description="HTH cro/C1-type" evidence="3">
    <location>
        <begin position="10"/>
        <end position="64"/>
    </location>
</feature>
<dbReference type="InterPro" id="IPR001387">
    <property type="entry name" value="Cro/C1-type_HTH"/>
</dbReference>
<keyword evidence="2" id="KW-0472">Membrane</keyword>
<keyword evidence="2" id="KW-0812">Transmembrane</keyword>
<keyword evidence="1" id="KW-0238">DNA-binding</keyword>
<feature type="transmembrane region" description="Helical" evidence="2">
    <location>
        <begin position="99"/>
        <end position="118"/>
    </location>
</feature>
<dbReference type="PANTHER" id="PTHR46558:SF4">
    <property type="entry name" value="DNA-BIDING PHAGE PROTEIN"/>
    <property type="match status" value="1"/>
</dbReference>
<dbReference type="InterPro" id="IPR010982">
    <property type="entry name" value="Lambda_DNA-bd_dom_sf"/>
</dbReference>
<evidence type="ECO:0000313" key="4">
    <source>
        <dbReference type="EMBL" id="QFR22722.1"/>
    </source>
</evidence>
<sequence length="186" mass="20747">MAHSAFNHRLQQRRKARCLTQQQVADQLFVSRKTVSSWETGRNLPDLFMIQRLAAIYQTSVDDLLDTAARSVTRPVTMLGPALAIMAVGRLALPAWPAMLLLSDVFLLGLAVLLVGWWRQHFPVLVLRGGALILSILLVSAAWNNLFAMDFGLQLVYLLTAVVLIIPVATAGGTWYRRQRNQQVRG</sequence>